<evidence type="ECO:0000313" key="8">
    <source>
        <dbReference type="EMBL" id="CAH0539664.1"/>
    </source>
</evidence>
<evidence type="ECO:0000256" key="3">
    <source>
        <dbReference type="ARBA" id="ARBA00022692"/>
    </source>
</evidence>
<evidence type="ECO:0000256" key="1">
    <source>
        <dbReference type="ARBA" id="ARBA00004651"/>
    </source>
</evidence>
<dbReference type="RefSeq" id="WP_237361639.1">
    <property type="nucleotide sequence ID" value="NZ_CAKLDM010000002.1"/>
</dbReference>
<gene>
    <name evidence="8" type="ORF">VMF7928_02341</name>
</gene>
<dbReference type="Proteomes" id="UP000838748">
    <property type="component" value="Unassembled WGS sequence"/>
</dbReference>
<organism evidence="8 9">
    <name type="scientific">Vibrio marisflavi CECT 7928</name>
    <dbReference type="NCBI Taxonomy" id="634439"/>
    <lineage>
        <taxon>Bacteria</taxon>
        <taxon>Pseudomonadati</taxon>
        <taxon>Pseudomonadota</taxon>
        <taxon>Gammaproteobacteria</taxon>
        <taxon>Vibrionales</taxon>
        <taxon>Vibrionaceae</taxon>
        <taxon>Vibrio</taxon>
    </lineage>
</organism>
<evidence type="ECO:0000313" key="9">
    <source>
        <dbReference type="Proteomes" id="UP000838748"/>
    </source>
</evidence>
<evidence type="ECO:0000256" key="2">
    <source>
        <dbReference type="ARBA" id="ARBA00022475"/>
    </source>
</evidence>
<dbReference type="PANTHER" id="PTHR43478:SF1">
    <property type="entry name" value="NA+_H+ ANTIPORTER NHAC-LIKE C-TERMINAL DOMAIN-CONTAINING PROTEIN"/>
    <property type="match status" value="1"/>
</dbReference>
<feature type="transmembrane region" description="Helical" evidence="6">
    <location>
        <begin position="143"/>
        <end position="162"/>
    </location>
</feature>
<evidence type="ECO:0000259" key="7">
    <source>
        <dbReference type="Pfam" id="PF03553"/>
    </source>
</evidence>
<keyword evidence="3 6" id="KW-0812">Transmembrane</keyword>
<feature type="transmembrane region" description="Helical" evidence="6">
    <location>
        <begin position="473"/>
        <end position="490"/>
    </location>
</feature>
<feature type="transmembrane region" description="Helical" evidence="6">
    <location>
        <begin position="343"/>
        <end position="364"/>
    </location>
</feature>
<keyword evidence="9" id="KW-1185">Reference proteome</keyword>
<reference evidence="8" key="1">
    <citation type="submission" date="2021-11" db="EMBL/GenBank/DDBJ databases">
        <authorList>
            <person name="Rodrigo-Torres L."/>
            <person name="Arahal R. D."/>
            <person name="Lucena T."/>
        </authorList>
    </citation>
    <scope>NUCLEOTIDE SEQUENCE</scope>
    <source>
        <strain evidence="8">CECT 7928</strain>
    </source>
</reference>
<protein>
    <recommendedName>
        <fullName evidence="7">Na+/H+ antiporter NhaC-like C-terminal domain-containing protein</fullName>
    </recommendedName>
</protein>
<keyword evidence="2" id="KW-1003">Cell membrane</keyword>
<feature type="transmembrane region" description="Helical" evidence="6">
    <location>
        <begin position="411"/>
        <end position="432"/>
    </location>
</feature>
<keyword evidence="4 6" id="KW-1133">Transmembrane helix</keyword>
<feature type="transmembrane region" description="Helical" evidence="6">
    <location>
        <begin position="290"/>
        <end position="308"/>
    </location>
</feature>
<feature type="transmembrane region" description="Helical" evidence="6">
    <location>
        <begin position="183"/>
        <end position="206"/>
    </location>
</feature>
<feature type="domain" description="Na+/H+ antiporter NhaC-like C-terminal" evidence="7">
    <location>
        <begin position="226"/>
        <end position="490"/>
    </location>
</feature>
<feature type="transmembrane region" description="Helical" evidence="6">
    <location>
        <begin position="226"/>
        <end position="248"/>
    </location>
</feature>
<feature type="domain" description="Na+/H+ antiporter NhaC-like C-terminal" evidence="7">
    <location>
        <begin position="102"/>
        <end position="218"/>
    </location>
</feature>
<evidence type="ECO:0000256" key="4">
    <source>
        <dbReference type="ARBA" id="ARBA00022989"/>
    </source>
</evidence>
<comment type="subcellular location">
    <subcellularLocation>
        <location evidence="1">Cell membrane</location>
        <topology evidence="1">Multi-pass membrane protein</topology>
    </subcellularLocation>
</comment>
<evidence type="ECO:0000256" key="5">
    <source>
        <dbReference type="ARBA" id="ARBA00023136"/>
    </source>
</evidence>
<keyword evidence="5 6" id="KW-0472">Membrane</keyword>
<comment type="caution">
    <text evidence="8">The sequence shown here is derived from an EMBL/GenBank/DDBJ whole genome shotgun (WGS) entry which is preliminary data.</text>
</comment>
<dbReference type="InterPro" id="IPR018461">
    <property type="entry name" value="Na/H_Antiport_NhaC-like_C"/>
</dbReference>
<feature type="transmembrane region" description="Helical" evidence="6">
    <location>
        <begin position="314"/>
        <end position="331"/>
    </location>
</feature>
<accession>A0ABM9A497</accession>
<feature type="transmembrane region" description="Helical" evidence="6">
    <location>
        <begin position="384"/>
        <end position="404"/>
    </location>
</feature>
<evidence type="ECO:0000256" key="6">
    <source>
        <dbReference type="SAM" id="Phobius"/>
    </source>
</evidence>
<dbReference type="Pfam" id="PF03553">
    <property type="entry name" value="Na_H_antiporter"/>
    <property type="match status" value="2"/>
</dbReference>
<sequence length="491" mass="52655">MNTHSSALRSPTRYINRHTMLSLIVVLTLGLFTYIGLTHPKGQDYGWLSLLPTALVLVFALTTHRTVEALFCGTIAGALMLDPDNAVKHIVNISLEVMVNDTIAWIILVCGLMGGLIAILEKGGSILSFSNLLVTKIRSRKQSLLMTFVLGIVIFIDDYLNAIAISSSMKKVTDSYKVSREKLAYLVDSTAAPICIIVPISTWAVFFSSLLEANGVATTGQGINEYISSIPYMAYGWVTLAVVFLVATEKLPDLGAMKTAERRARAGQTKPDGARDIDFGSDIKAHSNSTMGLINFLLPMFVLVAASWYFGIDLLAGVFVAIAFTICFYGAQKLITMNEMFDAVYDGIKVMLLPLATVIGGFMLKHVNDSLGITQYVIETVGPHLSAQLFPAVIFLVTGALVFATASSWGVFAVAMPIVFPLAAHLGVPLHLTIGALLSASAAGSHSCFFSDSTVISAQGSGCTAMQHAITQLPYVIVAVAFTTLFFLIAA</sequence>
<name>A0ABM9A497_9VIBR</name>
<feature type="transmembrane region" description="Helical" evidence="6">
    <location>
        <begin position="102"/>
        <end position="120"/>
    </location>
</feature>
<proteinExistence type="predicted"/>
<dbReference type="EMBL" id="CAKLDM010000002">
    <property type="protein sequence ID" value="CAH0539664.1"/>
    <property type="molecule type" value="Genomic_DNA"/>
</dbReference>
<feature type="transmembrane region" description="Helical" evidence="6">
    <location>
        <begin position="20"/>
        <end position="37"/>
    </location>
</feature>
<dbReference type="PANTHER" id="PTHR43478">
    <property type="entry name" value="NA+/H+ ANTIPORTER-RELATED"/>
    <property type="match status" value="1"/>
</dbReference>